<comment type="caution">
    <text evidence="6">The sequence shown here is derived from an EMBL/GenBank/DDBJ whole genome shotgun (WGS) entry which is preliminary data.</text>
</comment>
<feature type="compositionally biased region" description="Low complexity" evidence="4">
    <location>
        <begin position="687"/>
        <end position="699"/>
    </location>
</feature>
<feature type="region of interest" description="Disordered" evidence="4">
    <location>
        <begin position="755"/>
        <end position="774"/>
    </location>
</feature>
<dbReference type="InterPro" id="IPR011009">
    <property type="entry name" value="Kinase-like_dom_sf"/>
</dbReference>
<dbReference type="PROSITE" id="PS51158">
    <property type="entry name" value="ALPHA_KINASE"/>
    <property type="match status" value="1"/>
</dbReference>
<dbReference type="GO" id="GO:0005929">
    <property type="term" value="C:cilium"/>
    <property type="evidence" value="ECO:0007669"/>
    <property type="project" value="TreeGrafter"/>
</dbReference>
<keyword evidence="1" id="KW-0723">Serine/threonine-protein kinase</keyword>
<name>A0AA88T6T8_TACVA</name>
<dbReference type="PANTHER" id="PTHR46747">
    <property type="entry name" value="ALPHA-PROTEIN KINASE 1"/>
    <property type="match status" value="1"/>
</dbReference>
<evidence type="ECO:0000313" key="6">
    <source>
        <dbReference type="EMBL" id="KAK2865803.1"/>
    </source>
</evidence>
<evidence type="ECO:0000256" key="3">
    <source>
        <dbReference type="ARBA" id="ARBA00022777"/>
    </source>
</evidence>
<feature type="region of interest" description="Disordered" evidence="4">
    <location>
        <begin position="585"/>
        <end position="618"/>
    </location>
</feature>
<evidence type="ECO:0000256" key="1">
    <source>
        <dbReference type="ARBA" id="ARBA00022527"/>
    </source>
</evidence>
<dbReference type="GO" id="GO:0048029">
    <property type="term" value="F:monosaccharide binding"/>
    <property type="evidence" value="ECO:0007669"/>
    <property type="project" value="TreeGrafter"/>
</dbReference>
<evidence type="ECO:0000256" key="4">
    <source>
        <dbReference type="SAM" id="MobiDB-lite"/>
    </source>
</evidence>
<gene>
    <name evidence="6" type="ORF">Q7C36_001859</name>
</gene>
<dbReference type="GO" id="GO:0004674">
    <property type="term" value="F:protein serine/threonine kinase activity"/>
    <property type="evidence" value="ECO:0007669"/>
    <property type="project" value="UniProtKB-KW"/>
</dbReference>
<evidence type="ECO:0000259" key="5">
    <source>
        <dbReference type="PROSITE" id="PS51158"/>
    </source>
</evidence>
<dbReference type="InterPro" id="IPR004166">
    <property type="entry name" value="a-kinase_dom"/>
</dbReference>
<dbReference type="Gene3D" id="3.20.200.10">
    <property type="entry name" value="MHCK/EF2 kinase"/>
    <property type="match status" value="1"/>
</dbReference>
<dbReference type="PANTHER" id="PTHR46747:SF1">
    <property type="entry name" value="ALPHA-PROTEIN KINASE 1"/>
    <property type="match status" value="1"/>
</dbReference>
<evidence type="ECO:0000313" key="7">
    <source>
        <dbReference type="Proteomes" id="UP001187315"/>
    </source>
</evidence>
<dbReference type="GO" id="GO:0005524">
    <property type="term" value="F:ATP binding"/>
    <property type="evidence" value="ECO:0007669"/>
    <property type="project" value="InterPro"/>
</dbReference>
<dbReference type="InterPro" id="IPR043529">
    <property type="entry name" value="ALPK1"/>
</dbReference>
<organism evidence="6 7">
    <name type="scientific">Tachysurus vachellii</name>
    <name type="common">Darkbarbel catfish</name>
    <name type="synonym">Pelteobagrus vachellii</name>
    <dbReference type="NCBI Taxonomy" id="175792"/>
    <lineage>
        <taxon>Eukaryota</taxon>
        <taxon>Metazoa</taxon>
        <taxon>Chordata</taxon>
        <taxon>Craniata</taxon>
        <taxon>Vertebrata</taxon>
        <taxon>Euteleostomi</taxon>
        <taxon>Actinopterygii</taxon>
        <taxon>Neopterygii</taxon>
        <taxon>Teleostei</taxon>
        <taxon>Ostariophysi</taxon>
        <taxon>Siluriformes</taxon>
        <taxon>Bagridae</taxon>
        <taxon>Tachysurus</taxon>
    </lineage>
</organism>
<dbReference type="GO" id="GO:0045087">
    <property type="term" value="P:innate immune response"/>
    <property type="evidence" value="ECO:0007669"/>
    <property type="project" value="TreeGrafter"/>
</dbReference>
<dbReference type="EMBL" id="JAVHJS010000002">
    <property type="protein sequence ID" value="KAK2865803.1"/>
    <property type="molecule type" value="Genomic_DNA"/>
</dbReference>
<keyword evidence="7" id="KW-1185">Reference proteome</keyword>
<evidence type="ECO:0000256" key="2">
    <source>
        <dbReference type="ARBA" id="ARBA00022679"/>
    </source>
</evidence>
<accession>A0AA88T6T8</accession>
<reference evidence="6" key="1">
    <citation type="submission" date="2023-08" db="EMBL/GenBank/DDBJ databases">
        <title>Pelteobagrus vachellii genome.</title>
        <authorList>
            <person name="Liu H."/>
        </authorList>
    </citation>
    <scope>NUCLEOTIDE SEQUENCE</scope>
    <source>
        <strain evidence="6">PRFRI_2022a</strain>
        <tissue evidence="6">Muscle</tissue>
    </source>
</reference>
<dbReference type="SUPFAM" id="SSF56112">
    <property type="entry name" value="Protein kinase-like (PK-like)"/>
    <property type="match status" value="1"/>
</dbReference>
<dbReference type="Proteomes" id="UP001187315">
    <property type="component" value="Unassembled WGS sequence"/>
</dbReference>
<feature type="region of interest" description="Disordered" evidence="4">
    <location>
        <begin position="800"/>
        <end position="821"/>
    </location>
</feature>
<feature type="domain" description="Alpha-type protein kinase" evidence="5">
    <location>
        <begin position="917"/>
        <end position="1140"/>
    </location>
</feature>
<feature type="compositionally biased region" description="Low complexity" evidence="4">
    <location>
        <begin position="551"/>
        <end position="564"/>
    </location>
</feature>
<feature type="region of interest" description="Disordered" evidence="4">
    <location>
        <begin position="672"/>
        <end position="699"/>
    </location>
</feature>
<sequence>MNTPELTAQLEECLLLAKGDVNAADKEMFKNVRGVLSAKLNTLLQEAVDMKWPFVEEKWQYKRSVASEDKVNTTELIGRRLHQLMAFLRASIMAAEPAWAMSTILLLDRFLYWIDGSHTLLKIAKALHMRYPETPVAPQIIIRQARVYLNTGKLQKAEYILSSLINNNGATGSWKYQRDCDRVLVQSVSVQVRGQVLQKLGLWLEAAELIWASLVGFNVLPLPDKKGIGTALGLLANNLISMNDKDFATFQKKPHINLSFLGDFNHRLLCAAQAAKMAAVYSQFCSLYVLTHMVTQGTCLLSYSFSKDCQAQSKHKYLTLAKEAFENGLLTKKEHEVVTSQQELHTLLRAAYCLATTNKWMFGPSEQVNVAVQSCKETMVLFYSYCFKDDSDKNVLSSEVMAKLQHIKVLLKIKPFKNSDPCSFIPDSYRAIEDRPVPFTIVDFTKVMERFQKHHKSVCEAFSVQKCRRNHQDTSHANCITAVQTRTESFATECHNTCYKSNECQLGIKNKNILAMPENSDQFAETVFDTMGSEEKKPSKKSPKTNILKNSGGSSSLGSSWTSLSDNNGTSPVLVNPFCCTEADDDDSVDKQNRNDGIVGKSAKTANDSNQTGRDHPFHAKRNMHEVHGGTGESISKASSQVCTGLPFLAGANQQQSNLALCTTLGSEENSKMNHQFDGKDKTTRASSGSISSLGSSWQSISFSKSPPIGGFTEVLKDKQEVDQNCDTLPTEDEDSSGSSFEYLNLSSSASSIQKEQFSPSYQTGNDASKAQTGSLDHKQLLPSTELDSFEFLHIDQSEATQGNTTAANKHMKDHTNDTNDIDTNDNAYECSQISEKMNKCADRDQCPSNKKSRVLSNENCCNGCFQGCEMGGVVLTEQDYRSLLSGVCQGCLLWRLPDKPFKLSHYNKAYSALVLKYSKTTDSWTACETIAYVGEVLKMDVEGRQRQAFRVQYLHQELLLGSYVGKEYLKEKKIDAHLGDVERQMTAQFYVMEFNKRLYENNITTQFFYLPSEILLLLESDTILACISVEPYMLGEFVKLTNNTTKINNLHSTTDYGIAFGHFTYEFSNSQEVVVDLQGWMTANGKGLMYLTDPQIHTIRKPKSVNNFHHNGIRKFLEDQHGKHCNSICTRAALNTLPLQIIR</sequence>
<dbReference type="Pfam" id="PF02816">
    <property type="entry name" value="Alpha_kinase"/>
    <property type="match status" value="1"/>
</dbReference>
<dbReference type="SMART" id="SM00811">
    <property type="entry name" value="Alpha_kinase"/>
    <property type="match status" value="1"/>
</dbReference>
<proteinExistence type="predicted"/>
<feature type="region of interest" description="Disordered" evidence="4">
    <location>
        <begin position="530"/>
        <end position="564"/>
    </location>
</feature>
<keyword evidence="3" id="KW-0418">Kinase</keyword>
<protein>
    <recommendedName>
        <fullName evidence="5">Alpha-type protein kinase domain-containing protein</fullName>
    </recommendedName>
</protein>
<dbReference type="AlphaFoldDB" id="A0AA88T6T8"/>
<feature type="compositionally biased region" description="Basic and acidic residues" evidence="4">
    <location>
        <begin position="672"/>
        <end position="684"/>
    </location>
</feature>
<dbReference type="GO" id="GO:0002753">
    <property type="term" value="P:cytoplasmic pattern recognition receptor signaling pathway"/>
    <property type="evidence" value="ECO:0007669"/>
    <property type="project" value="TreeGrafter"/>
</dbReference>
<keyword evidence="2" id="KW-0808">Transferase</keyword>